<dbReference type="EMBL" id="CP049056">
    <property type="protein sequence ID" value="QIE56765.1"/>
    <property type="molecule type" value="Genomic_DNA"/>
</dbReference>
<dbReference type="AlphaFoldDB" id="A0A7L5BXW5"/>
<dbReference type="InterPro" id="IPR038404">
    <property type="entry name" value="TRAP_DctP_sf"/>
</dbReference>
<protein>
    <submittedName>
        <fullName evidence="5">TRAP transporter substrate-binding protein</fullName>
    </submittedName>
</protein>
<dbReference type="InterPro" id="IPR018389">
    <property type="entry name" value="DctP_fam"/>
</dbReference>
<keyword evidence="6" id="KW-1185">Reference proteome</keyword>
<dbReference type="Gene3D" id="3.40.190.170">
    <property type="entry name" value="Bacterial extracellular solute-binding protein, family 7"/>
    <property type="match status" value="1"/>
</dbReference>
<evidence type="ECO:0000256" key="4">
    <source>
        <dbReference type="SAM" id="SignalP"/>
    </source>
</evidence>
<proteinExistence type="predicted"/>
<feature type="signal peptide" evidence="4">
    <location>
        <begin position="1"/>
        <end position="24"/>
    </location>
</feature>
<feature type="chain" id="PRO_5029915730" evidence="4">
    <location>
        <begin position="25"/>
        <end position="330"/>
    </location>
</feature>
<dbReference type="GO" id="GO:0055085">
    <property type="term" value="P:transmembrane transport"/>
    <property type="evidence" value="ECO:0007669"/>
    <property type="project" value="InterPro"/>
</dbReference>
<organism evidence="5 6">
    <name type="scientific">Pikeienuella piscinae</name>
    <dbReference type="NCBI Taxonomy" id="2748098"/>
    <lineage>
        <taxon>Bacteria</taxon>
        <taxon>Pseudomonadati</taxon>
        <taxon>Pseudomonadota</taxon>
        <taxon>Alphaproteobacteria</taxon>
        <taxon>Rhodobacterales</taxon>
        <taxon>Paracoccaceae</taxon>
        <taxon>Pikeienuella</taxon>
    </lineage>
</organism>
<dbReference type="CDD" id="cd13602">
    <property type="entry name" value="PBP2_TRAP_BpDctp6_7"/>
    <property type="match status" value="1"/>
</dbReference>
<gene>
    <name evidence="5" type="ORF">G5B40_15780</name>
</gene>
<name>A0A7L5BXW5_9RHOB</name>
<dbReference type="NCBIfam" id="NF037995">
    <property type="entry name" value="TRAP_S1"/>
    <property type="match status" value="1"/>
</dbReference>
<dbReference type="PANTHER" id="PTHR33376">
    <property type="match status" value="1"/>
</dbReference>
<dbReference type="KEGG" id="hdh:G5B40_15780"/>
<sequence>MDFKGKTIAVVTAGAMAALTTAGAATAETSWNMPARSNTQNYMTKNIIEFVEDVAENSGGEIKIDVHPEDSLVRQPDVLRAVQTQQVELGEYLMSMQSNLSPIFAVDAIPFLAVGYEANRKLAKAARPAIEEELAKRGVKLLFIQSWPRQGIYADKEINDLSDFDGVTMRAYNPSTARLAELMGATPVTIQQSEVPQAFATGVVEAMITSPTTGVDTQAWDFVSHFYDVEAFITWNVIVMNQDVFDGLSKDEQEAVMKASAAAEKRAWKNAPAVTEEQIATLAENGITVKKPNDAFLAGLKEIGKAMLGEWLETAGDEGQAVIDRYRAME</sequence>
<comment type="subcellular location">
    <subcellularLocation>
        <location evidence="1">Periplasm</location>
    </subcellularLocation>
</comment>
<dbReference type="Pfam" id="PF03480">
    <property type="entry name" value="DctP"/>
    <property type="match status" value="1"/>
</dbReference>
<dbReference type="RefSeq" id="WP_165100483.1">
    <property type="nucleotide sequence ID" value="NZ_CP049056.1"/>
</dbReference>
<dbReference type="PANTHER" id="PTHR33376:SF4">
    <property type="entry name" value="SIALIC ACID-BINDING PERIPLASMIC PROTEIN SIAP"/>
    <property type="match status" value="1"/>
</dbReference>
<dbReference type="GO" id="GO:0042597">
    <property type="term" value="C:periplasmic space"/>
    <property type="evidence" value="ECO:0007669"/>
    <property type="project" value="UniProtKB-SubCell"/>
</dbReference>
<evidence type="ECO:0000313" key="6">
    <source>
        <dbReference type="Proteomes" id="UP000503336"/>
    </source>
</evidence>
<keyword evidence="3" id="KW-0574">Periplasm</keyword>
<reference evidence="5 6" key="1">
    <citation type="submission" date="2020-02" db="EMBL/GenBank/DDBJ databases">
        <title>complete genome sequence of Rhodobacteraceae bacterium.</title>
        <authorList>
            <person name="Park J."/>
            <person name="Kim Y.-S."/>
            <person name="Kim K.-H."/>
        </authorList>
    </citation>
    <scope>NUCLEOTIDE SEQUENCE [LARGE SCALE GENOMIC DNA]</scope>
    <source>
        <strain evidence="5 6">RR4-56</strain>
    </source>
</reference>
<evidence type="ECO:0000256" key="1">
    <source>
        <dbReference type="ARBA" id="ARBA00004418"/>
    </source>
</evidence>
<evidence type="ECO:0000256" key="2">
    <source>
        <dbReference type="ARBA" id="ARBA00022729"/>
    </source>
</evidence>
<keyword evidence="2 4" id="KW-0732">Signal</keyword>
<dbReference type="Proteomes" id="UP000503336">
    <property type="component" value="Chromosome"/>
</dbReference>
<evidence type="ECO:0000313" key="5">
    <source>
        <dbReference type="EMBL" id="QIE56765.1"/>
    </source>
</evidence>
<accession>A0A7L5BXW5</accession>
<evidence type="ECO:0000256" key="3">
    <source>
        <dbReference type="ARBA" id="ARBA00022764"/>
    </source>
</evidence>